<dbReference type="EMBL" id="CAFBMT010000009">
    <property type="protein sequence ID" value="CAB4935665.1"/>
    <property type="molecule type" value="Genomic_DNA"/>
</dbReference>
<dbReference type="PANTHER" id="PTHR42879:SF6">
    <property type="entry name" value="NADPH-DEPENDENT REDUCTASE BACG"/>
    <property type="match status" value="1"/>
</dbReference>
<dbReference type="EMBL" id="CAESGF010000009">
    <property type="protein sequence ID" value="CAB4364033.1"/>
    <property type="molecule type" value="Genomic_DNA"/>
</dbReference>
<dbReference type="InterPro" id="IPR050259">
    <property type="entry name" value="SDR"/>
</dbReference>
<dbReference type="PANTHER" id="PTHR42879">
    <property type="entry name" value="3-OXOACYL-(ACYL-CARRIER-PROTEIN) REDUCTASE"/>
    <property type="match status" value="1"/>
</dbReference>
<dbReference type="Gene3D" id="3.40.50.720">
    <property type="entry name" value="NAD(P)-binding Rossmann-like Domain"/>
    <property type="match status" value="1"/>
</dbReference>
<evidence type="ECO:0000313" key="5">
    <source>
        <dbReference type="EMBL" id="CAB4935665.1"/>
    </source>
</evidence>
<dbReference type="InterPro" id="IPR002347">
    <property type="entry name" value="SDR_fam"/>
</dbReference>
<proteinExistence type="inferred from homology"/>
<sequence>MDLELQGKVAIVSGGSKGIGRAIATMLAGEGARVMIAARSQGPLDEAVEALREVAPGRVAAIAADMTDPAGVADVVAATRATFGPVSIAVSNVIGHVIDSKKEGDGPGAGNFASMPSPEYRREFQHLFVSAWALAHEVIPDMQAQGWGRICNIGSGVAREPATELPHVLPNVVRPAVAGMYRIMAARLAGDGITVNNILTGSILTERNLSYWAWLAAQTGSTFEEVTASFHNRIPVRRQGDPKEMAALVTFLCSQQARHITGQSIPVEGGSSRHL</sequence>
<dbReference type="EMBL" id="CAFBOL010000035">
    <property type="protein sequence ID" value="CAB4991508.1"/>
    <property type="molecule type" value="Genomic_DNA"/>
</dbReference>
<dbReference type="EMBL" id="CAEZYF010000009">
    <property type="protein sequence ID" value="CAB4724153.1"/>
    <property type="molecule type" value="Genomic_DNA"/>
</dbReference>
<comment type="similarity">
    <text evidence="1">Belongs to the short-chain dehydrogenases/reductases (SDR) family.</text>
</comment>
<dbReference type="Pfam" id="PF13561">
    <property type="entry name" value="adh_short_C2"/>
    <property type="match status" value="1"/>
</dbReference>
<dbReference type="InterPro" id="IPR036291">
    <property type="entry name" value="NAD(P)-bd_dom_sf"/>
</dbReference>
<dbReference type="EMBL" id="CAFBIY010000070">
    <property type="protein sequence ID" value="CAB4851072.1"/>
    <property type="molecule type" value="Genomic_DNA"/>
</dbReference>
<evidence type="ECO:0000256" key="1">
    <source>
        <dbReference type="ARBA" id="ARBA00006484"/>
    </source>
</evidence>
<reference evidence="2" key="1">
    <citation type="submission" date="2020-05" db="EMBL/GenBank/DDBJ databases">
        <authorList>
            <person name="Chiriac C."/>
            <person name="Salcher M."/>
            <person name="Ghai R."/>
            <person name="Kavagutti S V."/>
        </authorList>
    </citation>
    <scope>NUCLEOTIDE SEQUENCE</scope>
</reference>
<organism evidence="2">
    <name type="scientific">freshwater metagenome</name>
    <dbReference type="NCBI Taxonomy" id="449393"/>
    <lineage>
        <taxon>unclassified sequences</taxon>
        <taxon>metagenomes</taxon>
        <taxon>ecological metagenomes</taxon>
    </lineage>
</organism>
<gene>
    <name evidence="3" type="ORF">UFOPK2656_01643</name>
    <name evidence="4" type="ORF">UFOPK3267_01388</name>
    <name evidence="5" type="ORF">UFOPK3651_01785</name>
    <name evidence="6" type="ORF">UFOPK3931_01503</name>
    <name evidence="2" type="ORF">UFOPK4189_01802</name>
</gene>
<dbReference type="SUPFAM" id="SSF51735">
    <property type="entry name" value="NAD(P)-binding Rossmann-fold domains"/>
    <property type="match status" value="1"/>
</dbReference>
<evidence type="ECO:0000313" key="2">
    <source>
        <dbReference type="EMBL" id="CAB4364033.1"/>
    </source>
</evidence>
<evidence type="ECO:0000313" key="4">
    <source>
        <dbReference type="EMBL" id="CAB4851072.1"/>
    </source>
</evidence>
<evidence type="ECO:0000313" key="6">
    <source>
        <dbReference type="EMBL" id="CAB4991508.1"/>
    </source>
</evidence>
<protein>
    <submittedName>
        <fullName evidence="2">Unannotated protein</fullName>
    </submittedName>
</protein>
<dbReference type="AlphaFoldDB" id="A0A6J6A7A6"/>
<accession>A0A6J6A7A6</accession>
<name>A0A6J6A7A6_9ZZZZ</name>
<dbReference type="PRINTS" id="PR00081">
    <property type="entry name" value="GDHRDH"/>
</dbReference>
<evidence type="ECO:0000313" key="3">
    <source>
        <dbReference type="EMBL" id="CAB4724153.1"/>
    </source>
</evidence>